<reference evidence="2" key="1">
    <citation type="submission" date="2020-05" db="EMBL/GenBank/DDBJ databases">
        <title>Mycena genomes resolve the evolution of fungal bioluminescence.</title>
        <authorList>
            <person name="Tsai I.J."/>
        </authorList>
    </citation>
    <scope>NUCLEOTIDE SEQUENCE</scope>
    <source>
        <strain evidence="2">160909Yilan</strain>
    </source>
</reference>
<protein>
    <recommendedName>
        <fullName evidence="1">DUF5648 domain-containing protein</fullName>
    </recommendedName>
</protein>
<evidence type="ECO:0000259" key="1">
    <source>
        <dbReference type="Pfam" id="PF18885"/>
    </source>
</evidence>
<dbReference type="Proteomes" id="UP000623467">
    <property type="component" value="Unassembled WGS sequence"/>
</dbReference>
<evidence type="ECO:0000313" key="3">
    <source>
        <dbReference type="Proteomes" id="UP000623467"/>
    </source>
</evidence>
<dbReference type="AlphaFoldDB" id="A0A8H6YTS6"/>
<dbReference type="OrthoDB" id="9971254at2759"/>
<keyword evidence="3" id="KW-1185">Reference proteome</keyword>
<proteinExistence type="predicted"/>
<dbReference type="InterPro" id="IPR043708">
    <property type="entry name" value="DUF5648"/>
</dbReference>
<organism evidence="2 3">
    <name type="scientific">Mycena sanguinolenta</name>
    <dbReference type="NCBI Taxonomy" id="230812"/>
    <lineage>
        <taxon>Eukaryota</taxon>
        <taxon>Fungi</taxon>
        <taxon>Dikarya</taxon>
        <taxon>Basidiomycota</taxon>
        <taxon>Agaricomycotina</taxon>
        <taxon>Agaricomycetes</taxon>
        <taxon>Agaricomycetidae</taxon>
        <taxon>Agaricales</taxon>
        <taxon>Marasmiineae</taxon>
        <taxon>Mycenaceae</taxon>
        <taxon>Mycena</taxon>
    </lineage>
</organism>
<feature type="domain" description="DUF5648" evidence="1">
    <location>
        <begin position="51"/>
        <end position="167"/>
    </location>
</feature>
<dbReference type="Pfam" id="PF18885">
    <property type="entry name" value="DUF5648"/>
    <property type="match status" value="1"/>
</dbReference>
<evidence type="ECO:0000313" key="2">
    <source>
        <dbReference type="EMBL" id="KAF7367038.1"/>
    </source>
</evidence>
<gene>
    <name evidence="2" type="ORF">MSAN_00963000</name>
</gene>
<name>A0A8H6YTS6_9AGAR</name>
<accession>A0A8H6YTS6</accession>
<dbReference type="EMBL" id="JACAZH010000006">
    <property type="protein sequence ID" value="KAF7367038.1"/>
    <property type="molecule type" value="Genomic_DNA"/>
</dbReference>
<sequence>MKFFFFCLAYYRYCHLGGGCTFSQIAALYARLTRPTPNQTAQCPSYPTITPLFRTYSAVDNDHFYTSIPSEVIAAANEGGQYSLEGVAASIFPTQITLSTPLFRLFKGAVTDHAYTTSAVEVDTLEAEGYVLEVEIPGYVYTTQICNSVPLYGLFSVSGQDHFMTSSVILNSTYFFGANYDMSSASTSERAAAIAGGYTDQGIVAYVPARGSVFDAPSC</sequence>
<comment type="caution">
    <text evidence="2">The sequence shown here is derived from an EMBL/GenBank/DDBJ whole genome shotgun (WGS) entry which is preliminary data.</text>
</comment>